<evidence type="ECO:0000313" key="2">
    <source>
        <dbReference type="EMBL" id="PWN25139.1"/>
    </source>
</evidence>
<proteinExistence type="predicted"/>
<dbReference type="AlphaFoldDB" id="A0A316UIU9"/>
<name>A0A316UIU9_9BASI</name>
<keyword evidence="3" id="KW-1185">Reference proteome</keyword>
<evidence type="ECO:0000256" key="1">
    <source>
        <dbReference type="SAM" id="MobiDB-lite"/>
    </source>
</evidence>
<dbReference type="EMBL" id="KZ819677">
    <property type="protein sequence ID" value="PWN25139.1"/>
    <property type="molecule type" value="Genomic_DNA"/>
</dbReference>
<reference evidence="2 3" key="1">
    <citation type="journal article" date="2018" name="Mol. Biol. Evol.">
        <title>Broad Genomic Sampling Reveals a Smut Pathogenic Ancestry of the Fungal Clade Ustilaginomycotina.</title>
        <authorList>
            <person name="Kijpornyongpan T."/>
            <person name="Mondo S.J."/>
            <person name="Barry K."/>
            <person name="Sandor L."/>
            <person name="Lee J."/>
            <person name="Lipzen A."/>
            <person name="Pangilinan J."/>
            <person name="LaButti K."/>
            <person name="Hainaut M."/>
            <person name="Henrissat B."/>
            <person name="Grigoriev I.V."/>
            <person name="Spatafora J.W."/>
            <person name="Aime M.C."/>
        </authorList>
    </citation>
    <scope>NUCLEOTIDE SEQUENCE [LARGE SCALE GENOMIC DNA]</scope>
    <source>
        <strain evidence="2 3">MCA 5214</strain>
    </source>
</reference>
<feature type="region of interest" description="Disordered" evidence="1">
    <location>
        <begin position="179"/>
        <end position="209"/>
    </location>
</feature>
<accession>A0A316UIU9</accession>
<dbReference type="GeneID" id="37031696"/>
<sequence>MLNLPAAKMCVEWRSRQYIRRRCRRRRHRGGRVAAAGSLLSSPSCDDDDGGASLSMPLRGAAVKPPNNTTVRRRRPALALLLVGRPQRASPTPRCSLLAAKNGGLAKLCLSLAAALPKQGPTTTTLLLLRGCAVLPFYHTTPPSNFTEPSPSHTTPSHYAQRTHASRLTCQLRYHSHAASFRKRRQTGQGQDSAGRGRPLQLRAAPLTSTSARMAHLALD</sequence>
<gene>
    <name evidence="2" type="ORF">BDZ90DRAFT_79118</name>
</gene>
<evidence type="ECO:0000313" key="3">
    <source>
        <dbReference type="Proteomes" id="UP000245884"/>
    </source>
</evidence>
<feature type="region of interest" description="Disordered" evidence="1">
    <location>
        <begin position="145"/>
        <end position="164"/>
    </location>
</feature>
<protein>
    <submittedName>
        <fullName evidence="2">Uncharacterized protein</fullName>
    </submittedName>
</protein>
<feature type="compositionally biased region" description="Polar residues" evidence="1">
    <location>
        <begin position="145"/>
        <end position="160"/>
    </location>
</feature>
<dbReference type="RefSeq" id="XP_025359751.1">
    <property type="nucleotide sequence ID" value="XM_025509873.1"/>
</dbReference>
<dbReference type="Proteomes" id="UP000245884">
    <property type="component" value="Unassembled WGS sequence"/>
</dbReference>
<organism evidence="2 3">
    <name type="scientific">Jaminaea rosea</name>
    <dbReference type="NCBI Taxonomy" id="1569628"/>
    <lineage>
        <taxon>Eukaryota</taxon>
        <taxon>Fungi</taxon>
        <taxon>Dikarya</taxon>
        <taxon>Basidiomycota</taxon>
        <taxon>Ustilaginomycotina</taxon>
        <taxon>Exobasidiomycetes</taxon>
        <taxon>Microstromatales</taxon>
        <taxon>Microstromatales incertae sedis</taxon>
        <taxon>Jaminaea</taxon>
    </lineage>
</organism>